<reference evidence="9 10" key="1">
    <citation type="submission" date="2016-08" db="EMBL/GenBank/DDBJ databases">
        <title>Draft genome sequence of allopolyploid Zygosaccharomyces rouxii.</title>
        <authorList>
            <person name="Watanabe J."/>
            <person name="Uehara K."/>
            <person name="Mogi Y."/>
            <person name="Tsukioka Y."/>
        </authorList>
    </citation>
    <scope>NUCLEOTIDE SEQUENCE [LARGE SCALE GENOMIC DNA]</scope>
    <source>
        <strain evidence="9 10">NBRC 110957</strain>
    </source>
</reference>
<keyword evidence="7" id="KW-0539">Nucleus</keyword>
<evidence type="ECO:0000256" key="2">
    <source>
        <dbReference type="ARBA" id="ARBA00007273"/>
    </source>
</evidence>
<gene>
    <name evidence="9" type="ORF">ZYGR_0AG06670</name>
</gene>
<dbReference type="OrthoDB" id="5598057at2759"/>
<keyword evidence="4" id="KW-0810">Translation regulation</keyword>
<accession>A0A1Q3AAA3</accession>
<evidence type="ECO:0000256" key="7">
    <source>
        <dbReference type="ARBA" id="ARBA00023242"/>
    </source>
</evidence>
<evidence type="ECO:0000256" key="5">
    <source>
        <dbReference type="ARBA" id="ARBA00023015"/>
    </source>
</evidence>
<name>A0A1Q3AAA3_ZYGRO</name>
<comment type="subcellular location">
    <subcellularLocation>
        <location evidence="1">Nucleus</location>
    </subcellularLocation>
</comment>
<comment type="similarity">
    <text evidence="2">Belongs to the ETT1 family.</text>
</comment>
<dbReference type="EMBL" id="BDGX01000033">
    <property type="protein sequence ID" value="GAV52676.1"/>
    <property type="molecule type" value="Genomic_DNA"/>
</dbReference>
<dbReference type="AlphaFoldDB" id="A0A1Q3AAA3"/>
<evidence type="ECO:0000256" key="6">
    <source>
        <dbReference type="ARBA" id="ARBA00023163"/>
    </source>
</evidence>
<comment type="caution">
    <text evidence="9">The sequence shown here is derived from an EMBL/GenBank/DDBJ whole genome shotgun (WGS) entry which is preliminary data.</text>
</comment>
<protein>
    <recommendedName>
        <fullName evidence="3">Enhancer of translation termination 1</fullName>
    </recommendedName>
</protein>
<feature type="region of interest" description="Disordered" evidence="8">
    <location>
        <begin position="1"/>
        <end position="40"/>
    </location>
</feature>
<dbReference type="Pfam" id="PF12753">
    <property type="entry name" value="Nro1"/>
    <property type="match status" value="1"/>
</dbReference>
<evidence type="ECO:0000256" key="4">
    <source>
        <dbReference type="ARBA" id="ARBA00022845"/>
    </source>
</evidence>
<dbReference type="PANTHER" id="PTHR28290">
    <property type="entry name" value="ENHANCER OF TRANSLATION TERMINATION 1"/>
    <property type="match status" value="1"/>
</dbReference>
<proteinExistence type="inferred from homology"/>
<dbReference type="GO" id="GO:2000640">
    <property type="term" value="P:positive regulation of SREBP signaling pathway"/>
    <property type="evidence" value="ECO:0007669"/>
    <property type="project" value="TreeGrafter"/>
</dbReference>
<dbReference type="Proteomes" id="UP000187013">
    <property type="component" value="Unassembled WGS sequence"/>
</dbReference>
<dbReference type="GO" id="GO:0006417">
    <property type="term" value="P:regulation of translation"/>
    <property type="evidence" value="ECO:0007669"/>
    <property type="project" value="UniProtKB-KW"/>
</dbReference>
<evidence type="ECO:0000313" key="9">
    <source>
        <dbReference type="EMBL" id="GAV52676.1"/>
    </source>
</evidence>
<dbReference type="InterPro" id="IPR024318">
    <property type="entry name" value="Nro1/ETT1"/>
</dbReference>
<keyword evidence="5" id="KW-0805">Transcription regulation</keyword>
<dbReference type="PANTHER" id="PTHR28290:SF1">
    <property type="entry name" value="ENHANCER OF TRANSLATION TERMINATION 1"/>
    <property type="match status" value="1"/>
</dbReference>
<organism evidence="9 10">
    <name type="scientific">Zygosaccharomyces rouxii</name>
    <dbReference type="NCBI Taxonomy" id="4956"/>
    <lineage>
        <taxon>Eukaryota</taxon>
        <taxon>Fungi</taxon>
        <taxon>Dikarya</taxon>
        <taxon>Ascomycota</taxon>
        <taxon>Saccharomycotina</taxon>
        <taxon>Saccharomycetes</taxon>
        <taxon>Saccharomycetales</taxon>
        <taxon>Saccharomycetaceae</taxon>
        <taxon>Zygosaccharomyces</taxon>
    </lineage>
</organism>
<evidence type="ECO:0000256" key="3">
    <source>
        <dbReference type="ARBA" id="ARBA00017359"/>
    </source>
</evidence>
<evidence type="ECO:0000256" key="8">
    <source>
        <dbReference type="SAM" id="MobiDB-lite"/>
    </source>
</evidence>
<dbReference type="GO" id="GO:0005634">
    <property type="term" value="C:nucleus"/>
    <property type="evidence" value="ECO:0007669"/>
    <property type="project" value="UniProtKB-SubCell"/>
</dbReference>
<sequence length="411" mass="47443">MAKRTLGLGQKNKEKKRKVDNPNASDESKRNSPAAGADQIQVEMDENADLDDELTQLKGLWSNYFHSDRESEYVLNGTIHECDRLLRQADNDEKTKKLLNDEFYAIYALALSELAIFKTEQENEDVAQYFDQALERAEVGMEKSSKDSELLQLVISKIALQRIPLQFISKLKVDSKPEDVNLDLFEQVQKAKKCFNVKKDVELAYEVLQIFDDLLDMLENFGHGNNVDEGLDSDEEDEIEPVKLDKKHPLYRLQKSIPENYIWLRETMVKLFENIEESTLLRNVARTLGHLFLKAAEEPTSVFMQQYDDEDDKEETKDEEVPKEIKQAQKDALSHTRTALDYLEKAQVEDEPETWVEVAEAYIDLGNLHDYQSSEQEKAYKVAEDILKKANRASHGKFQDILDNLLAKDQD</sequence>
<evidence type="ECO:0000313" key="10">
    <source>
        <dbReference type="Proteomes" id="UP000187013"/>
    </source>
</evidence>
<evidence type="ECO:0000256" key="1">
    <source>
        <dbReference type="ARBA" id="ARBA00004123"/>
    </source>
</evidence>
<keyword evidence="6" id="KW-0804">Transcription</keyword>